<dbReference type="AlphaFoldDB" id="S3J6W4"/>
<name>S3J6W4_9ENTR</name>
<sequence length="73" mass="8544">MTRFADIQTSDLPTIGNCREKSRRKASIFLIASIWPDQIRSYLETIEHKKLPGEIHRQQRFYFWRAAGSYGGV</sequence>
<evidence type="ECO:0000313" key="2">
    <source>
        <dbReference type="Proteomes" id="UP000014585"/>
    </source>
</evidence>
<proteinExistence type="predicted"/>
<dbReference type="EMBL" id="ATDT01000003">
    <property type="protein sequence ID" value="EPF20361.1"/>
    <property type="molecule type" value="Genomic_DNA"/>
</dbReference>
<organism evidence="1 2">
    <name type="scientific">Cedecea davisae DSM 4568</name>
    <dbReference type="NCBI Taxonomy" id="566551"/>
    <lineage>
        <taxon>Bacteria</taxon>
        <taxon>Pseudomonadati</taxon>
        <taxon>Pseudomonadota</taxon>
        <taxon>Gammaproteobacteria</taxon>
        <taxon>Enterobacterales</taxon>
        <taxon>Enterobacteriaceae</taxon>
        <taxon>Cedecea</taxon>
    </lineage>
</organism>
<reference evidence="1 2" key="1">
    <citation type="submission" date="2013-04" db="EMBL/GenBank/DDBJ databases">
        <authorList>
            <person name="Weinstock G."/>
            <person name="Sodergren E."/>
            <person name="Lobos E.A."/>
            <person name="Fulton L."/>
            <person name="Fulton R."/>
            <person name="Courtney L."/>
            <person name="Fronick C."/>
            <person name="O'Laughlin M."/>
            <person name="Godfrey J."/>
            <person name="Wilson R.M."/>
            <person name="Miner T."/>
            <person name="Farmer C."/>
            <person name="Delehaunty K."/>
            <person name="Cordes M."/>
            <person name="Minx P."/>
            <person name="Tomlinson C."/>
            <person name="Chen J."/>
            <person name="Wollam A."/>
            <person name="Pepin K.H."/>
            <person name="Palsikar V.B."/>
            <person name="Zhang X."/>
            <person name="Suruliraj S."/>
            <person name="Perna N.T."/>
            <person name="Plunkett G."/>
            <person name="Warren W."/>
            <person name="Mitreva M."/>
            <person name="Mardis E.R."/>
            <person name="Wilson R.K."/>
        </authorList>
    </citation>
    <scope>NUCLEOTIDE SEQUENCE [LARGE SCALE GENOMIC DNA]</scope>
    <source>
        <strain evidence="1 2">DSM 4568</strain>
    </source>
</reference>
<dbReference type="HOGENOM" id="CLU_2697854_0_0_6"/>
<dbReference type="STRING" id="566551.HMPREF0201_00087"/>
<gene>
    <name evidence="1" type="ORF">HMPREF0201_00087</name>
</gene>
<dbReference type="Proteomes" id="UP000014585">
    <property type="component" value="Unassembled WGS sequence"/>
</dbReference>
<comment type="caution">
    <text evidence="1">The sequence shown here is derived from an EMBL/GenBank/DDBJ whole genome shotgun (WGS) entry which is preliminary data.</text>
</comment>
<evidence type="ECO:0000313" key="1">
    <source>
        <dbReference type="EMBL" id="EPF20361.1"/>
    </source>
</evidence>
<accession>S3J6W4</accession>
<protein>
    <submittedName>
        <fullName evidence="1">Uncharacterized protein</fullName>
    </submittedName>
</protein>